<evidence type="ECO:0000313" key="7">
    <source>
        <dbReference type="Proteomes" id="UP000238081"/>
    </source>
</evidence>
<dbReference type="Proteomes" id="UP000474042">
    <property type="component" value="Unassembled WGS sequence"/>
</dbReference>
<dbReference type="GO" id="GO:0009295">
    <property type="term" value="C:nucleoid"/>
    <property type="evidence" value="ECO:0007669"/>
    <property type="project" value="TreeGrafter"/>
</dbReference>
<dbReference type="PIRSF" id="PIRSF002070">
    <property type="entry name" value="SSB"/>
    <property type="match status" value="1"/>
</dbReference>
<dbReference type="InterPro" id="IPR012340">
    <property type="entry name" value="NA-bd_OB-fold"/>
</dbReference>
<dbReference type="Proteomes" id="UP000238081">
    <property type="component" value="Unassembled WGS sequence"/>
</dbReference>
<dbReference type="PANTHER" id="PTHR10302:SF27">
    <property type="entry name" value="SINGLE-STRANDED DNA-BINDING PROTEIN"/>
    <property type="match status" value="1"/>
</dbReference>
<dbReference type="Pfam" id="PF00436">
    <property type="entry name" value="SSB"/>
    <property type="match status" value="1"/>
</dbReference>
<comment type="caution">
    <text evidence="6">The sequence shown here is derived from an EMBL/GenBank/DDBJ whole genome shotgun (WGS) entry which is preliminary data.</text>
</comment>
<reference evidence="4 8" key="2">
    <citation type="submission" date="2019-07" db="EMBL/GenBank/DDBJ databases">
        <title>Whole genome shotgun sequence of Clostridium butyricum NBRC 3858.</title>
        <authorList>
            <person name="Hosoyama A."/>
            <person name="Uohara A."/>
            <person name="Ohji S."/>
            <person name="Ichikawa N."/>
        </authorList>
    </citation>
    <scope>NUCLEOTIDE SEQUENCE [LARGE SCALE GENOMIC DNA]</scope>
    <source>
        <strain evidence="4 8">NBRC 3858</strain>
    </source>
</reference>
<evidence type="ECO:0000313" key="8">
    <source>
        <dbReference type="Proteomes" id="UP000321089"/>
    </source>
</evidence>
<dbReference type="InterPro" id="IPR000424">
    <property type="entry name" value="Primosome_PriB/ssb"/>
</dbReference>
<accession>A0A2S7F4S8</accession>
<dbReference type="PROSITE" id="PS50935">
    <property type="entry name" value="SSB"/>
    <property type="match status" value="1"/>
</dbReference>
<dbReference type="GO" id="GO:0003697">
    <property type="term" value="F:single-stranded DNA binding"/>
    <property type="evidence" value="ECO:0007669"/>
    <property type="project" value="UniProtKB-UniRule"/>
</dbReference>
<comment type="subunit">
    <text evidence="2">Homotetramer.</text>
</comment>
<reference evidence="6 7" key="1">
    <citation type="submission" date="2016-01" db="EMBL/GenBank/DDBJ databases">
        <title>Characterization of the Clostridium difficile lineages that are prevalent in Hong Kong and China.</title>
        <authorList>
            <person name="Kwok J.S.-L."/>
            <person name="Lam W.-Y."/>
            <person name="Ip M."/>
            <person name="Chan T.-F."/>
            <person name="Hawkey P.M."/>
            <person name="Tsui S.K.-W."/>
        </authorList>
    </citation>
    <scope>NUCLEOTIDE SEQUENCE [LARGE SCALE GENOMIC DNA]</scope>
    <source>
        <strain evidence="6 7">300064</strain>
    </source>
</reference>
<organism evidence="6 7">
    <name type="scientific">Clostridium butyricum</name>
    <dbReference type="NCBI Taxonomy" id="1492"/>
    <lineage>
        <taxon>Bacteria</taxon>
        <taxon>Bacillati</taxon>
        <taxon>Bacillota</taxon>
        <taxon>Clostridia</taxon>
        <taxon>Eubacteriales</taxon>
        <taxon>Clostridiaceae</taxon>
        <taxon>Clostridium</taxon>
    </lineage>
</organism>
<dbReference type="Gene3D" id="2.40.50.140">
    <property type="entry name" value="Nucleic acid-binding proteins"/>
    <property type="match status" value="1"/>
</dbReference>
<gene>
    <name evidence="5" type="primary">ssb</name>
    <name evidence="6" type="ORF">AWN73_20290</name>
    <name evidence="4" type="ORF">CBU02nite_39540</name>
    <name evidence="5" type="ORF">GND98_015005</name>
</gene>
<dbReference type="SUPFAM" id="SSF50249">
    <property type="entry name" value="Nucleic acid-binding proteins"/>
    <property type="match status" value="1"/>
</dbReference>
<sequence length="108" mass="12759">MNKVYLIGRIAHDFELKFFDNDKRCYIQFPLAINNYNKFTGEKVTDFIDIVAFDKKAEIINEYLSKGSQISIEGHIQIGSYMDKQQQKRYSTKIILESFQFMDKKNTV</sequence>
<proteinExistence type="inferred from homology"/>
<evidence type="ECO:0000256" key="1">
    <source>
        <dbReference type="ARBA" id="ARBA00023125"/>
    </source>
</evidence>
<dbReference type="GO" id="GO:0006260">
    <property type="term" value="P:DNA replication"/>
    <property type="evidence" value="ECO:0007669"/>
    <property type="project" value="InterPro"/>
</dbReference>
<reference evidence="5 9" key="3">
    <citation type="submission" date="2020-01" db="EMBL/GenBank/DDBJ databases">
        <title>Genome sequence of a 1,3-propanediol producer, Clostridium butyricum S3.</title>
        <authorList>
            <person name="Zhou J."/>
        </authorList>
    </citation>
    <scope>NUCLEOTIDE SEQUENCE [LARGE SCALE GENOMIC DNA]</scope>
    <source>
        <strain evidence="5 9">S3</strain>
    </source>
</reference>
<keyword evidence="1 2" id="KW-0238">DNA-binding</keyword>
<dbReference type="AlphaFoldDB" id="A0A2S7F4S8"/>
<evidence type="ECO:0000313" key="6">
    <source>
        <dbReference type="EMBL" id="PPV11883.1"/>
    </source>
</evidence>
<dbReference type="RefSeq" id="WP_024039892.1">
    <property type="nucleotide sequence ID" value="NZ_BKBC01000118.1"/>
</dbReference>
<dbReference type="CDD" id="cd04496">
    <property type="entry name" value="SSB_OBF"/>
    <property type="match status" value="1"/>
</dbReference>
<name>A0A2S7F4S8_CLOBU</name>
<dbReference type="EMBL" id="LRDH01000177">
    <property type="protein sequence ID" value="PPV11883.1"/>
    <property type="molecule type" value="Genomic_DNA"/>
</dbReference>
<comment type="caution">
    <text evidence="2">Lacks conserved residue(s) required for the propagation of feature annotation.</text>
</comment>
<evidence type="ECO:0000256" key="2">
    <source>
        <dbReference type="HAMAP-Rule" id="MF_00984"/>
    </source>
</evidence>
<evidence type="ECO:0000313" key="4">
    <source>
        <dbReference type="EMBL" id="GEQ23448.1"/>
    </source>
</evidence>
<dbReference type="PANTHER" id="PTHR10302">
    <property type="entry name" value="SINGLE-STRANDED DNA-BINDING PROTEIN"/>
    <property type="match status" value="1"/>
</dbReference>
<protein>
    <recommendedName>
        <fullName evidence="2 3">Single-stranded DNA-binding protein</fullName>
        <shortName evidence="2">SSB</shortName>
    </recommendedName>
</protein>
<dbReference type="InterPro" id="IPR011344">
    <property type="entry name" value="ssDNA-bd"/>
</dbReference>
<dbReference type="Proteomes" id="UP000321089">
    <property type="component" value="Unassembled WGS sequence"/>
</dbReference>
<evidence type="ECO:0000313" key="5">
    <source>
        <dbReference type="EMBL" id="NAS19142.1"/>
    </source>
</evidence>
<evidence type="ECO:0000313" key="9">
    <source>
        <dbReference type="Proteomes" id="UP000474042"/>
    </source>
</evidence>
<dbReference type="NCBIfam" id="TIGR00621">
    <property type="entry name" value="ssb"/>
    <property type="match status" value="1"/>
</dbReference>
<evidence type="ECO:0000256" key="3">
    <source>
        <dbReference type="PIRNR" id="PIRNR002070"/>
    </source>
</evidence>
<dbReference type="EMBL" id="WOFV02000058">
    <property type="protein sequence ID" value="NAS19142.1"/>
    <property type="molecule type" value="Genomic_DNA"/>
</dbReference>
<dbReference type="EMBL" id="BKBC01000118">
    <property type="protein sequence ID" value="GEQ23448.1"/>
    <property type="molecule type" value="Genomic_DNA"/>
</dbReference>
<dbReference type="HAMAP" id="MF_00984">
    <property type="entry name" value="SSB"/>
    <property type="match status" value="1"/>
</dbReference>